<dbReference type="InterPro" id="IPR052935">
    <property type="entry name" value="Mg2+_PAP"/>
</dbReference>
<dbReference type="Pfam" id="PF09949">
    <property type="entry name" value="APP1_cat"/>
    <property type="match status" value="1"/>
</dbReference>
<evidence type="ECO:0000259" key="1">
    <source>
        <dbReference type="Pfam" id="PF09949"/>
    </source>
</evidence>
<keyword evidence="3" id="KW-1185">Reference proteome</keyword>
<dbReference type="InterPro" id="IPR019236">
    <property type="entry name" value="APP1_cat"/>
</dbReference>
<dbReference type="Proteomes" id="UP000017819">
    <property type="component" value="Unassembled WGS sequence"/>
</dbReference>
<evidence type="ECO:0000313" key="3">
    <source>
        <dbReference type="Proteomes" id="UP000017819"/>
    </source>
</evidence>
<dbReference type="PATRIC" id="fig|631454.5.peg.967"/>
<protein>
    <recommendedName>
        <fullName evidence="1">Phosphatidate phosphatase APP1 catalytic domain-containing protein</fullName>
    </recommendedName>
</protein>
<dbReference type="EMBL" id="AWXZ01000015">
    <property type="protein sequence ID" value="ESR26480.1"/>
    <property type="molecule type" value="Genomic_DNA"/>
</dbReference>
<dbReference type="PANTHER" id="PTHR28208:SF3">
    <property type="entry name" value="PHOSPHATIDATE PHOSPHATASE APP1"/>
    <property type="match status" value="1"/>
</dbReference>
<sequence length="362" mass="40655">MSRAEGVWDRTRFAVKNRLGLVEPPIVIPYRGFGDATRYWLKGRVLEDPGISQEAAEHSLRQNLWLTYKRYETDEVPDARLAWRFGERSGEVTTDEEGYFETTIEPGGAHDTGRAWQAVEVELLDSPVRGTRPHLARAMVRTPGRDASFGIISDIDDTIVETGATNLVRHWRTVIANSAQTRVAFPGLAAFYRGLVGPGERNPVFYVSSSPWNLFDLFERFLHLRGIPHGPMLLKDFGLTQTRWLTGGHHGHKSEMIETILAAYPALRFILIGDSGQRDAFIYRDIAKAHPGRIAAIYIREIKGGRHHALVEEALEEARGLGVDTACGDDLWVAAEHAAERGWLGEEHLETVRRDVKRDEAA</sequence>
<proteinExistence type="predicted"/>
<dbReference type="GO" id="GO:0008195">
    <property type="term" value="F:phosphatidate phosphatase activity"/>
    <property type="evidence" value="ECO:0007669"/>
    <property type="project" value="InterPro"/>
</dbReference>
<organism evidence="2 3">
    <name type="scientific">Lutibaculum baratangense AMV1</name>
    <dbReference type="NCBI Taxonomy" id="631454"/>
    <lineage>
        <taxon>Bacteria</taxon>
        <taxon>Pseudomonadati</taxon>
        <taxon>Pseudomonadota</taxon>
        <taxon>Alphaproteobacteria</taxon>
        <taxon>Hyphomicrobiales</taxon>
        <taxon>Tepidamorphaceae</taxon>
        <taxon>Lutibaculum</taxon>
    </lineage>
</organism>
<dbReference type="AlphaFoldDB" id="V4RTS0"/>
<dbReference type="eggNOG" id="COG4850">
    <property type="taxonomic scope" value="Bacteria"/>
</dbReference>
<evidence type="ECO:0000313" key="2">
    <source>
        <dbReference type="EMBL" id="ESR26480.1"/>
    </source>
</evidence>
<gene>
    <name evidence="2" type="ORF">N177_0980</name>
</gene>
<accession>V4RTS0</accession>
<reference evidence="2 3" key="1">
    <citation type="journal article" date="2014" name="Genome Announc.">
        <title>Draft Genome Sequence of Lutibaculum baratangense Strain AMV1T, Isolated from a Mud Volcano in Andamans, India.</title>
        <authorList>
            <person name="Singh A."/>
            <person name="Sreenivas A."/>
            <person name="Sathyanarayana Reddy G."/>
            <person name="Pinnaka A.K."/>
            <person name="Shivaji S."/>
        </authorList>
    </citation>
    <scope>NUCLEOTIDE SEQUENCE [LARGE SCALE GENOMIC DNA]</scope>
    <source>
        <strain evidence="2 3">AMV1</strain>
    </source>
</reference>
<dbReference type="STRING" id="631454.N177_0980"/>
<dbReference type="PANTHER" id="PTHR28208">
    <property type="entry name" value="PHOSPHATIDATE PHOSPHATASE APP1"/>
    <property type="match status" value="1"/>
</dbReference>
<name>V4RTS0_9HYPH</name>
<feature type="domain" description="Phosphatidate phosphatase APP1 catalytic" evidence="1">
    <location>
        <begin position="149"/>
        <end position="301"/>
    </location>
</feature>
<comment type="caution">
    <text evidence="2">The sequence shown here is derived from an EMBL/GenBank/DDBJ whole genome shotgun (WGS) entry which is preliminary data.</text>
</comment>